<dbReference type="Gene3D" id="1.20.1250.20">
    <property type="entry name" value="MFS general substrate transporter like domains"/>
    <property type="match status" value="1"/>
</dbReference>
<reference evidence="8" key="1">
    <citation type="submission" date="2022-10" db="EMBL/GenBank/DDBJ databases">
        <title>Determination and structural analysis of whole genome sequence of Sarocladium strictum F4-1.</title>
        <authorList>
            <person name="Hu L."/>
            <person name="Jiang Y."/>
        </authorList>
    </citation>
    <scope>NUCLEOTIDE SEQUENCE</scope>
    <source>
        <strain evidence="8">F4-1</strain>
    </source>
</reference>
<feature type="transmembrane region" description="Helical" evidence="6">
    <location>
        <begin position="162"/>
        <end position="183"/>
    </location>
</feature>
<dbReference type="AlphaFoldDB" id="A0AA39GH81"/>
<dbReference type="InterPro" id="IPR020846">
    <property type="entry name" value="MFS_dom"/>
</dbReference>
<organism evidence="8 9">
    <name type="scientific">Sarocladium strictum</name>
    <name type="common">Black bundle disease fungus</name>
    <name type="synonym">Acremonium strictum</name>
    <dbReference type="NCBI Taxonomy" id="5046"/>
    <lineage>
        <taxon>Eukaryota</taxon>
        <taxon>Fungi</taxon>
        <taxon>Dikarya</taxon>
        <taxon>Ascomycota</taxon>
        <taxon>Pezizomycotina</taxon>
        <taxon>Sordariomycetes</taxon>
        <taxon>Hypocreomycetidae</taxon>
        <taxon>Hypocreales</taxon>
        <taxon>Sarocladiaceae</taxon>
        <taxon>Sarocladium</taxon>
    </lineage>
</organism>
<gene>
    <name evidence="8" type="ORF">NLU13_5874</name>
</gene>
<evidence type="ECO:0000313" key="9">
    <source>
        <dbReference type="Proteomes" id="UP001175261"/>
    </source>
</evidence>
<dbReference type="SUPFAM" id="SSF103473">
    <property type="entry name" value="MFS general substrate transporter"/>
    <property type="match status" value="1"/>
</dbReference>
<dbReference type="InterPro" id="IPR005829">
    <property type="entry name" value="Sugar_transporter_CS"/>
</dbReference>
<evidence type="ECO:0000259" key="7">
    <source>
        <dbReference type="PROSITE" id="PS50850"/>
    </source>
</evidence>
<dbReference type="PANTHER" id="PTHR23501">
    <property type="entry name" value="MAJOR FACILITATOR SUPERFAMILY"/>
    <property type="match status" value="1"/>
</dbReference>
<evidence type="ECO:0000256" key="5">
    <source>
        <dbReference type="ARBA" id="ARBA00023136"/>
    </source>
</evidence>
<dbReference type="Proteomes" id="UP001175261">
    <property type="component" value="Unassembled WGS sequence"/>
</dbReference>
<comment type="subcellular location">
    <subcellularLocation>
        <location evidence="1">Membrane</location>
        <topology evidence="1">Multi-pass membrane protein</topology>
    </subcellularLocation>
</comment>
<feature type="transmembrane region" description="Helical" evidence="6">
    <location>
        <begin position="138"/>
        <end position="156"/>
    </location>
</feature>
<evidence type="ECO:0000256" key="2">
    <source>
        <dbReference type="ARBA" id="ARBA00022448"/>
    </source>
</evidence>
<dbReference type="EMBL" id="JAPDFR010000005">
    <property type="protein sequence ID" value="KAK0386037.1"/>
    <property type="molecule type" value="Genomic_DNA"/>
</dbReference>
<feature type="transmembrane region" description="Helical" evidence="6">
    <location>
        <begin position="555"/>
        <end position="574"/>
    </location>
</feature>
<name>A0AA39GH81_SARSR</name>
<feature type="transmembrane region" description="Helical" evidence="6">
    <location>
        <begin position="337"/>
        <end position="356"/>
    </location>
</feature>
<dbReference type="GO" id="GO:0022857">
    <property type="term" value="F:transmembrane transporter activity"/>
    <property type="evidence" value="ECO:0007669"/>
    <property type="project" value="InterPro"/>
</dbReference>
<feature type="transmembrane region" description="Helical" evidence="6">
    <location>
        <begin position="70"/>
        <end position="88"/>
    </location>
</feature>
<dbReference type="PROSITE" id="PS50850">
    <property type="entry name" value="MFS"/>
    <property type="match status" value="1"/>
</dbReference>
<evidence type="ECO:0000256" key="4">
    <source>
        <dbReference type="ARBA" id="ARBA00022989"/>
    </source>
</evidence>
<dbReference type="PANTHER" id="PTHR23501:SF109">
    <property type="entry name" value="MAJOR FACILITATOR SUPERFAMILY (MFS) PROFILE DOMAIN-CONTAINING PROTEIN-RELATED"/>
    <property type="match status" value="1"/>
</dbReference>
<keyword evidence="5 6" id="KW-0472">Membrane</keyword>
<keyword evidence="2" id="KW-0813">Transport</keyword>
<dbReference type="Pfam" id="PF06609">
    <property type="entry name" value="TRI12"/>
    <property type="match status" value="1"/>
</dbReference>
<evidence type="ECO:0000256" key="3">
    <source>
        <dbReference type="ARBA" id="ARBA00022692"/>
    </source>
</evidence>
<dbReference type="InterPro" id="IPR010573">
    <property type="entry name" value="MFS_Str1/Tri12-like"/>
</dbReference>
<feature type="transmembrane region" description="Helical" evidence="6">
    <location>
        <begin position="226"/>
        <end position="247"/>
    </location>
</feature>
<dbReference type="InterPro" id="IPR036259">
    <property type="entry name" value="MFS_trans_sf"/>
</dbReference>
<protein>
    <recommendedName>
        <fullName evidence="7">Major facilitator superfamily (MFS) profile domain-containing protein</fullName>
    </recommendedName>
</protein>
<feature type="transmembrane region" description="Helical" evidence="6">
    <location>
        <begin position="108"/>
        <end position="126"/>
    </location>
</feature>
<evidence type="ECO:0000256" key="1">
    <source>
        <dbReference type="ARBA" id="ARBA00004141"/>
    </source>
</evidence>
<sequence>MDEHGKSEKGATAHVQHIETGPDDIRQVLEIEGTTAKVLHADGTIDLMDVKAIGGDVDAMPEGYFRSPQFIGTVAAQCFASMIAYLGWVLPANTLLLINADIGPSPDIAWVATIWTMGSSIGFLLVGRLSDLFGRKWMVMACGILSLVGCVLGACAQNVTMLIVANGCNGISAAGQLSFGIVLGELVPNRMRGPIVTLVFLTSLPFAVFGPVIARTFIVRTSVGWRLSYFLGIGCGVLSLALYQFLYHPPTFRQLHVGKTRMQQAAELDWVGIFLFVSGSVLFILGLSWGGAPYAWTSAQVLCPLLIGIAVFVFFFIYEAYLCHVQPLMPPRMFRNLGYVGIIMIATVGAMVYYSMTVLWPTIISTVYTTDSMEIGWQSSVVGGGVLLGQTLAGFGIVYIPKVKMQTIIASVLTLAFATSLASVNQSNWSAFIGLGCAATISVGYIDNISFPGVTLLWGPQDIGLATGILGSIRGLGGAVAQALYVAIYTNEITKNIPKYVVPAATDAGLPADSLPALFEGMTAGNLSSVPGITPQIISAVGAATTTANTMSFRMVFYATIPFSCLCILGACLVPDFDKYMTRDVAKRLQDKAFERQDIFDEKIVETPEQKV</sequence>
<feature type="domain" description="Major facilitator superfamily (MFS) profile" evidence="7">
    <location>
        <begin position="73"/>
        <end position="560"/>
    </location>
</feature>
<proteinExistence type="predicted"/>
<feature type="transmembrane region" description="Helical" evidence="6">
    <location>
        <begin position="376"/>
        <end position="400"/>
    </location>
</feature>
<feature type="transmembrane region" description="Helical" evidence="6">
    <location>
        <begin position="268"/>
        <end position="289"/>
    </location>
</feature>
<comment type="caution">
    <text evidence="8">The sequence shown here is derived from an EMBL/GenBank/DDBJ whole genome shotgun (WGS) entry which is preliminary data.</text>
</comment>
<evidence type="ECO:0000256" key="6">
    <source>
        <dbReference type="SAM" id="Phobius"/>
    </source>
</evidence>
<keyword evidence="4 6" id="KW-1133">Transmembrane helix</keyword>
<feature type="transmembrane region" description="Helical" evidence="6">
    <location>
        <begin position="430"/>
        <end position="451"/>
    </location>
</feature>
<dbReference type="GO" id="GO:0005886">
    <property type="term" value="C:plasma membrane"/>
    <property type="evidence" value="ECO:0007669"/>
    <property type="project" value="TreeGrafter"/>
</dbReference>
<dbReference type="PROSITE" id="PS00216">
    <property type="entry name" value="SUGAR_TRANSPORT_1"/>
    <property type="match status" value="1"/>
</dbReference>
<feature type="transmembrane region" description="Helical" evidence="6">
    <location>
        <begin position="463"/>
        <end position="488"/>
    </location>
</feature>
<evidence type="ECO:0000313" key="8">
    <source>
        <dbReference type="EMBL" id="KAK0386037.1"/>
    </source>
</evidence>
<feature type="transmembrane region" description="Helical" evidence="6">
    <location>
        <begin position="295"/>
        <end position="317"/>
    </location>
</feature>
<dbReference type="InterPro" id="IPR053791">
    <property type="entry name" value="MFS_Tri12-like"/>
</dbReference>
<accession>A0AA39GH81</accession>
<feature type="transmembrane region" description="Helical" evidence="6">
    <location>
        <begin position="195"/>
        <end position="214"/>
    </location>
</feature>
<dbReference type="CDD" id="cd06179">
    <property type="entry name" value="MFS_TRI12_like"/>
    <property type="match status" value="1"/>
</dbReference>
<keyword evidence="9" id="KW-1185">Reference proteome</keyword>
<keyword evidence="3 6" id="KW-0812">Transmembrane</keyword>